<reference evidence="1" key="1">
    <citation type="journal article" date="2019" name="Sci. Rep.">
        <title>Draft genome of Tanacetum cinerariifolium, the natural source of mosquito coil.</title>
        <authorList>
            <person name="Yamashiro T."/>
            <person name="Shiraishi A."/>
            <person name="Satake H."/>
            <person name="Nakayama K."/>
        </authorList>
    </citation>
    <scope>NUCLEOTIDE SEQUENCE</scope>
</reference>
<dbReference type="AlphaFoldDB" id="A0A6L2P288"/>
<evidence type="ECO:0000313" key="1">
    <source>
        <dbReference type="EMBL" id="GEU91719.1"/>
    </source>
</evidence>
<gene>
    <name evidence="1" type="ORF">Tci_063697</name>
</gene>
<dbReference type="EMBL" id="BKCJ010010469">
    <property type="protein sequence ID" value="GEU91719.1"/>
    <property type="molecule type" value="Genomic_DNA"/>
</dbReference>
<organism evidence="1">
    <name type="scientific">Tanacetum cinerariifolium</name>
    <name type="common">Dalmatian daisy</name>
    <name type="synonym">Chrysanthemum cinerariifolium</name>
    <dbReference type="NCBI Taxonomy" id="118510"/>
    <lineage>
        <taxon>Eukaryota</taxon>
        <taxon>Viridiplantae</taxon>
        <taxon>Streptophyta</taxon>
        <taxon>Embryophyta</taxon>
        <taxon>Tracheophyta</taxon>
        <taxon>Spermatophyta</taxon>
        <taxon>Magnoliopsida</taxon>
        <taxon>eudicotyledons</taxon>
        <taxon>Gunneridae</taxon>
        <taxon>Pentapetalae</taxon>
        <taxon>asterids</taxon>
        <taxon>campanulids</taxon>
        <taxon>Asterales</taxon>
        <taxon>Asteraceae</taxon>
        <taxon>Asteroideae</taxon>
        <taxon>Anthemideae</taxon>
        <taxon>Anthemidinae</taxon>
        <taxon>Tanacetum</taxon>
    </lineage>
</organism>
<comment type="caution">
    <text evidence="1">The sequence shown here is derived from an EMBL/GenBank/DDBJ whole genome shotgun (WGS) entry which is preliminary data.</text>
</comment>
<proteinExistence type="predicted"/>
<protein>
    <submittedName>
        <fullName evidence="1">Uncharacterized protein</fullName>
    </submittedName>
</protein>
<accession>A0A6L2P288</accession>
<name>A0A6L2P288_TANCI</name>
<sequence>MFDDDQDLGATLAQALVELKHAKPKVKAKGIVFYEPKKSTTTTTAAIPKLKSQDKKMFDRAFKSVNTFVDYRTDLDEESSKKVEKEVTEGSFKRARTEIEQESARKQKIDDDKDTTELQQLVKIIPDEEGVAIDTIPLAVKPPSIVN</sequence>